<sequence>DLNLSDEDGKINITFNKNKISQMEIIQYFMENYILQDFSVKETSIDDIIKKIYRKEV</sequence>
<keyword evidence="1" id="KW-0067">ATP-binding</keyword>
<dbReference type="AlphaFoldDB" id="W1XIG7"/>
<dbReference type="EMBL" id="AZMM01015574">
    <property type="protein sequence ID" value="ETJ29901.1"/>
    <property type="molecule type" value="Genomic_DNA"/>
</dbReference>
<name>W1XIG7_9ZZZZ</name>
<proteinExistence type="predicted"/>
<feature type="non-terminal residue" evidence="1">
    <location>
        <position position="1"/>
    </location>
</feature>
<reference evidence="1" key="1">
    <citation type="submission" date="2013-12" db="EMBL/GenBank/DDBJ databases">
        <title>A Varibaculum cambriense genome reconstructed from a premature infant gut community with otherwise low bacterial novelty that shifts toward anaerobic metabolism during the third week of life.</title>
        <authorList>
            <person name="Brown C.T."/>
            <person name="Sharon I."/>
            <person name="Thomas B.C."/>
            <person name="Castelle C.J."/>
            <person name="Morowitz M.J."/>
            <person name="Banfield J.F."/>
        </authorList>
    </citation>
    <scope>NUCLEOTIDE SEQUENCE</scope>
</reference>
<keyword evidence="1" id="KW-0547">Nucleotide-binding</keyword>
<protein>
    <submittedName>
        <fullName evidence="1">ABC transporter, ATP-binding protein</fullName>
    </submittedName>
</protein>
<evidence type="ECO:0000313" key="1">
    <source>
        <dbReference type="EMBL" id="ETJ29901.1"/>
    </source>
</evidence>
<comment type="caution">
    <text evidence="1">The sequence shown here is derived from an EMBL/GenBank/DDBJ whole genome shotgun (WGS) entry which is preliminary data.</text>
</comment>
<organism evidence="1">
    <name type="scientific">human gut metagenome</name>
    <dbReference type="NCBI Taxonomy" id="408170"/>
    <lineage>
        <taxon>unclassified sequences</taxon>
        <taxon>metagenomes</taxon>
        <taxon>organismal metagenomes</taxon>
    </lineage>
</organism>
<gene>
    <name evidence="1" type="ORF">Q604_UNBC15574G0002</name>
</gene>
<accession>W1XIG7</accession>
<dbReference type="GO" id="GO:0005524">
    <property type="term" value="F:ATP binding"/>
    <property type="evidence" value="ECO:0007669"/>
    <property type="project" value="UniProtKB-KW"/>
</dbReference>